<sequence length="329" mass="37677">MSLHPHHKLPDLTALESWKVYTSSMDLTNASILESVFHVILEHLSKESPLTLGGVSRFFNRLVTPRIYRSLKVDVDNVRKVLHGFAIIPAFDMFDDFLAVKWSTTHYKKRLAMFEHVSLLTLTDLESLELLMMLAKSLGKFTNFMDTPENMQDFPDDENNTDSTSPLKSSPMIFKNVQHLKNGRELARSLMQIYASSTTTKNPVKHISKLCQPKSICFEWPSGWEEGVSSSDLHMISYTGFHRGMESTTNRAFAAFMKDIREFNNNPIINFRFHLSTSDMVDTEDLELFTTSKYGQVVWDINADEDNIYKLATHNAIISQMQSCFNPDV</sequence>
<dbReference type="GeneID" id="91095813"/>
<gene>
    <name evidence="1" type="ORF">L201_005143</name>
</gene>
<evidence type="ECO:0008006" key="3">
    <source>
        <dbReference type="Google" id="ProtNLM"/>
    </source>
</evidence>
<evidence type="ECO:0000313" key="2">
    <source>
        <dbReference type="Proteomes" id="UP001355207"/>
    </source>
</evidence>
<accession>A0AAX4K077</accession>
<protein>
    <recommendedName>
        <fullName evidence="3">F-box domain-containing protein</fullName>
    </recommendedName>
</protein>
<dbReference type="RefSeq" id="XP_066076973.1">
    <property type="nucleotide sequence ID" value="XM_066220876.1"/>
</dbReference>
<name>A0AAX4K077_9TREE</name>
<organism evidence="1 2">
    <name type="scientific">Kwoniella dendrophila CBS 6074</name>
    <dbReference type="NCBI Taxonomy" id="1295534"/>
    <lineage>
        <taxon>Eukaryota</taxon>
        <taxon>Fungi</taxon>
        <taxon>Dikarya</taxon>
        <taxon>Basidiomycota</taxon>
        <taxon>Agaricomycotina</taxon>
        <taxon>Tremellomycetes</taxon>
        <taxon>Tremellales</taxon>
        <taxon>Cryptococcaceae</taxon>
        <taxon>Kwoniella</taxon>
    </lineage>
</organism>
<dbReference type="Proteomes" id="UP001355207">
    <property type="component" value="Chromosome 6"/>
</dbReference>
<dbReference type="Pfam" id="PF12586">
    <property type="entry name" value="DUF3760"/>
    <property type="match status" value="1"/>
</dbReference>
<dbReference type="EMBL" id="CP144103">
    <property type="protein sequence ID" value="WWC90210.1"/>
    <property type="molecule type" value="Genomic_DNA"/>
</dbReference>
<dbReference type="AlphaFoldDB" id="A0AAX4K077"/>
<reference evidence="1 2" key="1">
    <citation type="submission" date="2024-01" db="EMBL/GenBank/DDBJ databases">
        <title>Comparative genomics of Cryptococcus and Kwoniella reveals pathogenesis evolution and contrasting modes of karyotype evolution via chromosome fusion or intercentromeric recombination.</title>
        <authorList>
            <person name="Coelho M.A."/>
            <person name="David-Palma M."/>
            <person name="Shea T."/>
            <person name="Bowers K."/>
            <person name="McGinley-Smith S."/>
            <person name="Mohammad A.W."/>
            <person name="Gnirke A."/>
            <person name="Yurkov A.M."/>
            <person name="Nowrousian M."/>
            <person name="Sun S."/>
            <person name="Cuomo C.A."/>
            <person name="Heitman J."/>
        </authorList>
    </citation>
    <scope>NUCLEOTIDE SEQUENCE [LARGE SCALE GENOMIC DNA]</scope>
    <source>
        <strain evidence="1 2">CBS 6074</strain>
    </source>
</reference>
<dbReference type="InterPro" id="IPR022235">
    <property type="entry name" value="DUF3760"/>
</dbReference>
<keyword evidence="2" id="KW-1185">Reference proteome</keyword>
<proteinExistence type="predicted"/>
<evidence type="ECO:0000313" key="1">
    <source>
        <dbReference type="EMBL" id="WWC90210.1"/>
    </source>
</evidence>